<dbReference type="InterPro" id="IPR007634">
    <property type="entry name" value="RNA_pol_sigma_54_DNA-bd"/>
</dbReference>
<name>A0A0E9MZ99_9BACT</name>
<dbReference type="InterPro" id="IPR007046">
    <property type="entry name" value="RNA_pol_sigma_54_core-bd"/>
</dbReference>
<dbReference type="Proteomes" id="UP000033121">
    <property type="component" value="Unassembled WGS sequence"/>
</dbReference>
<dbReference type="InterPro" id="IPR038709">
    <property type="entry name" value="RpoN_core-bd_sf"/>
</dbReference>
<dbReference type="STRING" id="1220578.FPE01S_01_14350"/>
<dbReference type="OrthoDB" id="9814402at2"/>
<dbReference type="PROSITE" id="PS50044">
    <property type="entry name" value="SIGMA54_3"/>
    <property type="match status" value="1"/>
</dbReference>
<gene>
    <name evidence="11" type="primary">rpoN</name>
    <name evidence="11" type="ORF">FPE01S_01_14350</name>
</gene>
<evidence type="ECO:0000256" key="5">
    <source>
        <dbReference type="ARBA" id="ARBA00023015"/>
    </source>
</evidence>
<evidence type="ECO:0000256" key="8">
    <source>
        <dbReference type="ARBA" id="ARBA00023163"/>
    </source>
</evidence>
<dbReference type="AlphaFoldDB" id="A0A0E9MZ99"/>
<dbReference type="GO" id="GO:0000428">
    <property type="term" value="C:DNA-directed RNA polymerase complex"/>
    <property type="evidence" value="ECO:0007669"/>
    <property type="project" value="UniProtKB-KW"/>
</dbReference>
<keyword evidence="12" id="KW-1185">Reference proteome</keyword>
<dbReference type="Pfam" id="PF04552">
    <property type="entry name" value="Sigma54_DBD"/>
    <property type="match status" value="1"/>
</dbReference>
<dbReference type="PANTHER" id="PTHR32248:SF4">
    <property type="entry name" value="RNA POLYMERASE SIGMA-54 FACTOR"/>
    <property type="match status" value="1"/>
</dbReference>
<dbReference type="PROSITE" id="PS00718">
    <property type="entry name" value="SIGMA54_2"/>
    <property type="match status" value="1"/>
</dbReference>
<dbReference type="GO" id="GO:0016779">
    <property type="term" value="F:nucleotidyltransferase activity"/>
    <property type="evidence" value="ECO:0007669"/>
    <property type="project" value="UniProtKB-KW"/>
</dbReference>
<evidence type="ECO:0000256" key="4">
    <source>
        <dbReference type="ARBA" id="ARBA00022695"/>
    </source>
</evidence>
<evidence type="ECO:0000256" key="1">
    <source>
        <dbReference type="ARBA" id="ARBA00008798"/>
    </source>
</evidence>
<dbReference type="Pfam" id="PF00309">
    <property type="entry name" value="Sigma54_AID"/>
    <property type="match status" value="1"/>
</dbReference>
<evidence type="ECO:0000256" key="2">
    <source>
        <dbReference type="ARBA" id="ARBA00022478"/>
    </source>
</evidence>
<keyword evidence="5" id="KW-0805">Transcription regulation</keyword>
<feature type="domain" description="RNA polymerase sigma factor 54 DNA-binding" evidence="9">
    <location>
        <begin position="307"/>
        <end position="464"/>
    </location>
</feature>
<dbReference type="InterPro" id="IPR000394">
    <property type="entry name" value="RNA_pol_sigma_54"/>
</dbReference>
<keyword evidence="6" id="KW-0731">Sigma factor</keyword>
<evidence type="ECO:0000259" key="9">
    <source>
        <dbReference type="Pfam" id="PF04552"/>
    </source>
</evidence>
<keyword evidence="8" id="KW-0804">Transcription</keyword>
<reference evidence="11 12" key="1">
    <citation type="submission" date="2015-04" db="EMBL/GenBank/DDBJ databases">
        <title>Whole genome shotgun sequence of Flavihumibacter petaseus NBRC 106054.</title>
        <authorList>
            <person name="Miyazawa S."/>
            <person name="Hosoyama A."/>
            <person name="Hashimoto M."/>
            <person name="Noguchi M."/>
            <person name="Tsuchikane K."/>
            <person name="Ohji S."/>
            <person name="Yamazoe A."/>
            <person name="Ichikawa N."/>
            <person name="Kimura A."/>
            <person name="Fujita N."/>
        </authorList>
    </citation>
    <scope>NUCLEOTIDE SEQUENCE [LARGE SCALE GENOMIC DNA]</scope>
    <source>
        <strain evidence="11 12">NBRC 106054</strain>
    </source>
</reference>
<comment type="similarity">
    <text evidence="1">Belongs to the sigma-54 factor family.</text>
</comment>
<evidence type="ECO:0000256" key="6">
    <source>
        <dbReference type="ARBA" id="ARBA00023082"/>
    </source>
</evidence>
<dbReference type="GO" id="GO:0003677">
    <property type="term" value="F:DNA binding"/>
    <property type="evidence" value="ECO:0007669"/>
    <property type="project" value="UniProtKB-KW"/>
</dbReference>
<feature type="domain" description="RNA polymerase sigma factor 54 core-binding" evidence="10">
    <location>
        <begin position="106"/>
        <end position="290"/>
    </location>
</feature>
<keyword evidence="2" id="KW-0240">DNA-directed RNA polymerase</keyword>
<keyword evidence="7" id="KW-0238">DNA-binding</keyword>
<sequence>MISQHQQQQQTLKILPQQIQLLNLFQLNSLELQMHLRQEMDQNPYLEETTDMNDRVTDQYDHQGEHDYKDWEEYGYNDLPDYKREYANYFGENNLPDRPIVSVIDFRDEAKKQLCLRDLDDRTIAIANYLIDSLEDSGLLSKDLEAIADDFSFGSFMTTPEEVGFALGHIQSLDPAGFGARDIRECWLLQLARMNPKRPDVKKSIALLRDHYDDFKARRFDRIMQELDLEEEEFRMIVQFLSKLPMRPISEQLSSISPKDNIVPDIQISLDNDIFNITVCGISSENFRVSDSLQETMKATKDKGALQFLRSKLQSANWLLYALRQRNESMMKITKAIVQFQKEFFIDGDINKLNPMILKNIADQVGLDISTVSRLTSNKYADTHFGTIHLKDLFTEGIINKAGEVISNKVIQHALEEVIEQEDKKNPYTDQQLVTILMNKGYKVARRTVAKYRDLLQIPVAQVRAMWA</sequence>
<proteinExistence type="inferred from homology"/>
<dbReference type="Pfam" id="PF04963">
    <property type="entry name" value="Sigma54_CBD"/>
    <property type="match status" value="1"/>
</dbReference>
<dbReference type="GO" id="GO:0006352">
    <property type="term" value="P:DNA-templated transcription initiation"/>
    <property type="evidence" value="ECO:0007669"/>
    <property type="project" value="InterPro"/>
</dbReference>
<dbReference type="Gene3D" id="1.10.10.60">
    <property type="entry name" value="Homeodomain-like"/>
    <property type="match status" value="1"/>
</dbReference>
<evidence type="ECO:0000256" key="3">
    <source>
        <dbReference type="ARBA" id="ARBA00022679"/>
    </source>
</evidence>
<dbReference type="PANTHER" id="PTHR32248">
    <property type="entry name" value="RNA POLYMERASE SIGMA-54 FACTOR"/>
    <property type="match status" value="1"/>
</dbReference>
<dbReference type="NCBIfam" id="TIGR02395">
    <property type="entry name" value="rpoN_sigma"/>
    <property type="match status" value="1"/>
</dbReference>
<evidence type="ECO:0000256" key="7">
    <source>
        <dbReference type="ARBA" id="ARBA00023125"/>
    </source>
</evidence>
<dbReference type="GO" id="GO:0001216">
    <property type="term" value="F:DNA-binding transcription activator activity"/>
    <property type="evidence" value="ECO:0007669"/>
    <property type="project" value="InterPro"/>
</dbReference>
<keyword evidence="3" id="KW-0808">Transferase</keyword>
<evidence type="ECO:0000313" key="11">
    <source>
        <dbReference type="EMBL" id="GAO42420.1"/>
    </source>
</evidence>
<organism evidence="11 12">
    <name type="scientific">Flavihumibacter petaseus NBRC 106054</name>
    <dbReference type="NCBI Taxonomy" id="1220578"/>
    <lineage>
        <taxon>Bacteria</taxon>
        <taxon>Pseudomonadati</taxon>
        <taxon>Bacteroidota</taxon>
        <taxon>Chitinophagia</taxon>
        <taxon>Chitinophagales</taxon>
        <taxon>Chitinophagaceae</taxon>
        <taxon>Flavihumibacter</taxon>
    </lineage>
</organism>
<protein>
    <submittedName>
        <fullName evidence="11">RNA polymerase sigma-54 factor</fullName>
    </submittedName>
</protein>
<dbReference type="RefSeq" id="WP_046368118.1">
    <property type="nucleotide sequence ID" value="NZ_BBWV01000001.1"/>
</dbReference>
<dbReference type="GO" id="GO:0016987">
    <property type="term" value="F:sigma factor activity"/>
    <property type="evidence" value="ECO:0007669"/>
    <property type="project" value="UniProtKB-KW"/>
</dbReference>
<dbReference type="PIRSF" id="PIRSF000774">
    <property type="entry name" value="RpoN"/>
    <property type="match status" value="1"/>
</dbReference>
<accession>A0A0E9MZ99</accession>
<dbReference type="Gene3D" id="1.10.10.1330">
    <property type="entry name" value="RNA polymerase sigma-54 factor, core-binding domain"/>
    <property type="match status" value="1"/>
</dbReference>
<evidence type="ECO:0000259" key="10">
    <source>
        <dbReference type="Pfam" id="PF04963"/>
    </source>
</evidence>
<keyword evidence="4" id="KW-0548">Nucleotidyltransferase</keyword>
<dbReference type="EMBL" id="BBWV01000001">
    <property type="protein sequence ID" value="GAO42420.1"/>
    <property type="molecule type" value="Genomic_DNA"/>
</dbReference>
<dbReference type="PRINTS" id="PR00045">
    <property type="entry name" value="SIGMA54FCT"/>
</dbReference>
<comment type="caution">
    <text evidence="11">The sequence shown here is derived from an EMBL/GenBank/DDBJ whole genome shotgun (WGS) entry which is preliminary data.</text>
</comment>
<evidence type="ECO:0000313" key="12">
    <source>
        <dbReference type="Proteomes" id="UP000033121"/>
    </source>
</evidence>